<dbReference type="Gene3D" id="3.30.420.10">
    <property type="entry name" value="Ribonuclease H-like superfamily/Ribonuclease H"/>
    <property type="match status" value="1"/>
</dbReference>
<dbReference type="GO" id="GO:0003676">
    <property type="term" value="F:nucleic acid binding"/>
    <property type="evidence" value="ECO:0007669"/>
    <property type="project" value="InterPro"/>
</dbReference>
<gene>
    <name evidence="2" type="ORF">KFK09_017534</name>
</gene>
<reference evidence="2" key="1">
    <citation type="journal article" date="2022" name="Front. Genet.">
        <title>Chromosome-Scale Assembly of the Dendrobium nobile Genome Provides Insights Into the Molecular Mechanism of the Biosynthesis of the Medicinal Active Ingredient of Dendrobium.</title>
        <authorList>
            <person name="Xu Q."/>
            <person name="Niu S.-C."/>
            <person name="Li K.-L."/>
            <person name="Zheng P.-J."/>
            <person name="Zhang X.-J."/>
            <person name="Jia Y."/>
            <person name="Liu Y."/>
            <person name="Niu Y.-X."/>
            <person name="Yu L.-H."/>
            <person name="Chen D.-F."/>
            <person name="Zhang G.-Q."/>
        </authorList>
    </citation>
    <scope>NUCLEOTIDE SEQUENCE</scope>
    <source>
        <tissue evidence="2">Leaf</tissue>
    </source>
</reference>
<dbReference type="SUPFAM" id="SSF53098">
    <property type="entry name" value="Ribonuclease H-like"/>
    <property type="match status" value="1"/>
</dbReference>
<dbReference type="SMR" id="A0A8T3B2K1"/>
<dbReference type="Proteomes" id="UP000829196">
    <property type="component" value="Unassembled WGS sequence"/>
</dbReference>
<dbReference type="PROSITE" id="PS50879">
    <property type="entry name" value="RNASE_H_1"/>
    <property type="match status" value="1"/>
</dbReference>
<feature type="domain" description="RNase H type-1" evidence="1">
    <location>
        <begin position="1"/>
        <end position="105"/>
    </location>
</feature>
<accession>A0A8T3B2K1</accession>
<dbReference type="InterPro" id="IPR002156">
    <property type="entry name" value="RNaseH_domain"/>
</dbReference>
<organism evidence="2 3">
    <name type="scientific">Dendrobium nobile</name>
    <name type="common">Orchid</name>
    <dbReference type="NCBI Taxonomy" id="94219"/>
    <lineage>
        <taxon>Eukaryota</taxon>
        <taxon>Viridiplantae</taxon>
        <taxon>Streptophyta</taxon>
        <taxon>Embryophyta</taxon>
        <taxon>Tracheophyta</taxon>
        <taxon>Spermatophyta</taxon>
        <taxon>Magnoliopsida</taxon>
        <taxon>Liliopsida</taxon>
        <taxon>Asparagales</taxon>
        <taxon>Orchidaceae</taxon>
        <taxon>Epidendroideae</taxon>
        <taxon>Malaxideae</taxon>
        <taxon>Dendrobiinae</taxon>
        <taxon>Dendrobium</taxon>
    </lineage>
</organism>
<dbReference type="Pfam" id="PF13456">
    <property type="entry name" value="RVT_3"/>
    <property type="match status" value="1"/>
</dbReference>
<dbReference type="AlphaFoldDB" id="A0A8T3B2K1"/>
<dbReference type="InterPro" id="IPR012337">
    <property type="entry name" value="RNaseH-like_sf"/>
</dbReference>
<dbReference type="PANTHER" id="PTHR48475:SF1">
    <property type="entry name" value="RNASE H TYPE-1 DOMAIN-CONTAINING PROTEIN"/>
    <property type="match status" value="1"/>
</dbReference>
<evidence type="ECO:0000313" key="3">
    <source>
        <dbReference type="Proteomes" id="UP000829196"/>
    </source>
</evidence>
<protein>
    <recommendedName>
        <fullName evidence="1">RNase H type-1 domain-containing protein</fullName>
    </recommendedName>
</protein>
<dbReference type="PANTHER" id="PTHR48475">
    <property type="entry name" value="RIBONUCLEASE H"/>
    <property type="match status" value="1"/>
</dbReference>
<dbReference type="CDD" id="cd09279">
    <property type="entry name" value="RNase_HI_like"/>
    <property type="match status" value="1"/>
</dbReference>
<sequence>MSPEGHTLRYSYSLSEPRTNNKAEYEALILGLELAIQMSLTRVKIFGDSQLIINQVAGVYKVIKPELIPYHNKAMELLSLIPEATLAKVPRSENGKADALAKLAK</sequence>
<name>A0A8T3B2K1_DENNO</name>
<proteinExistence type="predicted"/>
<comment type="caution">
    <text evidence="2">The sequence shown here is derived from an EMBL/GenBank/DDBJ whole genome shotgun (WGS) entry which is preliminary data.</text>
</comment>
<dbReference type="EMBL" id="JAGYWB010000012">
    <property type="protein sequence ID" value="KAI0502580.1"/>
    <property type="molecule type" value="Genomic_DNA"/>
</dbReference>
<dbReference type="InterPro" id="IPR036397">
    <property type="entry name" value="RNaseH_sf"/>
</dbReference>
<evidence type="ECO:0000313" key="2">
    <source>
        <dbReference type="EMBL" id="KAI0502580.1"/>
    </source>
</evidence>
<evidence type="ECO:0000259" key="1">
    <source>
        <dbReference type="PROSITE" id="PS50879"/>
    </source>
</evidence>
<dbReference type="GO" id="GO:0004523">
    <property type="term" value="F:RNA-DNA hybrid ribonuclease activity"/>
    <property type="evidence" value="ECO:0007669"/>
    <property type="project" value="InterPro"/>
</dbReference>
<keyword evidence="3" id="KW-1185">Reference proteome</keyword>
<dbReference type="OrthoDB" id="782197at2759"/>